<comment type="caution">
    <text evidence="3">The sequence shown here is derived from an EMBL/GenBank/DDBJ whole genome shotgun (WGS) entry which is preliminary data.</text>
</comment>
<feature type="transmembrane region" description="Helical" evidence="2">
    <location>
        <begin position="231"/>
        <end position="248"/>
    </location>
</feature>
<sequence>MDTALPIDGPASSPARRTGDPQDGIPYGEGPGGDASPAGRESRGRPAARWLPAASALVLTGVVLRLYGVSVTDTAWFAGYLLLGLTLPGVLVLRALHDGRRSLPEEIALGVALGYAVEVVVYIGARAVGAPLLVVAWPVVVYALFCAVPGLRRHWRGAASRPKAPVWWSWTVVAVFAYLLVLGALTFFRSYDITRPGIWAGASDMLYHLALTGELKHHMPPTVPMVSGEPLLYHWFVYAHLAASSWVTGIEPMVLLLRLGTLPMLAGLLVLVGVTGKRVTGSWAGGALSVAAMLFLKPPNLYQGPNWVFTYGGLQDTAWTSPTQTFGTLLFAPVVLLLLDLLDRRRHGPGRWILLGVFLVAVMGAKAIYLPLLAAGLVAAIAVEAVRRRRVTWPAPAALAMTAVCFAFSHVVLFGGARLGMDFAPLSLMRWAWAKLVDPASFAVPSSGPVLALAVLYLLCWAIGWSGAFGLLSRRGVVLQPGVLLLAGIGAGGLGVALAFDHPGLSQLFFLMGALPYLGILAVYGLLILLRETRAPAVAVALAVAAGTAAAFAIPALGGVTVPVDPGRPVAVLFQPYAVLLAGAALAVAVLAATAGVRRACALAVVALMALSVPGNLHERLTLLAERVEKGGLHQGPKPASAQVMPPDALTVLRWLRARSRPGDLVATNVHCQWRLPAPCDHKRFWVSAFTERRVLLEGWAYTEANLKQWRSGESNRHEFWDRERFAANMAAFATPSSAAVRRLGERYGVRWLFVDERRMPQGTSMDGSARFRFGTGHYALYSVD</sequence>
<name>A0A8J3RIV2_9ACTN</name>
<feature type="transmembrane region" description="Helical" evidence="2">
    <location>
        <begin position="483"/>
        <end position="500"/>
    </location>
</feature>
<feature type="transmembrane region" description="Helical" evidence="2">
    <location>
        <begin position="131"/>
        <end position="152"/>
    </location>
</feature>
<dbReference type="Proteomes" id="UP000616724">
    <property type="component" value="Unassembled WGS sequence"/>
</dbReference>
<accession>A0A8J3RIV2</accession>
<proteinExistence type="predicted"/>
<protein>
    <submittedName>
        <fullName evidence="3">Uncharacterized protein</fullName>
    </submittedName>
</protein>
<reference evidence="3 4" key="1">
    <citation type="submission" date="2021-01" db="EMBL/GenBank/DDBJ databases">
        <title>Whole genome shotgun sequence of Planobispora longispora NBRC 13918.</title>
        <authorList>
            <person name="Komaki H."/>
            <person name="Tamura T."/>
        </authorList>
    </citation>
    <scope>NUCLEOTIDE SEQUENCE [LARGE SCALE GENOMIC DNA]</scope>
    <source>
        <strain evidence="3 4">NBRC 13918</strain>
    </source>
</reference>
<feature type="region of interest" description="Disordered" evidence="1">
    <location>
        <begin position="1"/>
        <end position="43"/>
    </location>
</feature>
<feature type="transmembrane region" description="Helical" evidence="2">
    <location>
        <begin position="74"/>
        <end position="95"/>
    </location>
</feature>
<dbReference type="EMBL" id="BOOH01000018">
    <property type="protein sequence ID" value="GIH75758.1"/>
    <property type="molecule type" value="Genomic_DNA"/>
</dbReference>
<keyword evidence="4" id="KW-1185">Reference proteome</keyword>
<feature type="transmembrane region" description="Helical" evidence="2">
    <location>
        <begin position="164"/>
        <end position="188"/>
    </location>
</feature>
<feature type="transmembrane region" description="Helical" evidence="2">
    <location>
        <begin position="317"/>
        <end position="339"/>
    </location>
</feature>
<keyword evidence="2" id="KW-0812">Transmembrane</keyword>
<evidence type="ECO:0000313" key="3">
    <source>
        <dbReference type="EMBL" id="GIH75758.1"/>
    </source>
</evidence>
<dbReference type="RefSeq" id="WP_203890427.1">
    <property type="nucleotide sequence ID" value="NZ_BOOH01000018.1"/>
</dbReference>
<feature type="transmembrane region" description="Helical" evidence="2">
    <location>
        <begin position="537"/>
        <end position="558"/>
    </location>
</feature>
<feature type="transmembrane region" description="Helical" evidence="2">
    <location>
        <begin position="570"/>
        <end position="593"/>
    </location>
</feature>
<feature type="transmembrane region" description="Helical" evidence="2">
    <location>
        <begin position="351"/>
        <end position="383"/>
    </location>
</feature>
<feature type="transmembrane region" description="Helical" evidence="2">
    <location>
        <begin position="395"/>
        <end position="417"/>
    </location>
</feature>
<evidence type="ECO:0000256" key="2">
    <source>
        <dbReference type="SAM" id="Phobius"/>
    </source>
</evidence>
<keyword evidence="2" id="KW-0472">Membrane</keyword>
<feature type="transmembrane region" description="Helical" evidence="2">
    <location>
        <begin position="50"/>
        <end position="68"/>
    </location>
</feature>
<keyword evidence="2" id="KW-1133">Transmembrane helix</keyword>
<evidence type="ECO:0000256" key="1">
    <source>
        <dbReference type="SAM" id="MobiDB-lite"/>
    </source>
</evidence>
<dbReference type="AlphaFoldDB" id="A0A8J3RIV2"/>
<evidence type="ECO:0000313" key="4">
    <source>
        <dbReference type="Proteomes" id="UP000616724"/>
    </source>
</evidence>
<feature type="transmembrane region" description="Helical" evidence="2">
    <location>
        <begin position="450"/>
        <end position="471"/>
    </location>
</feature>
<organism evidence="3 4">
    <name type="scientific">Planobispora longispora</name>
    <dbReference type="NCBI Taxonomy" id="28887"/>
    <lineage>
        <taxon>Bacteria</taxon>
        <taxon>Bacillati</taxon>
        <taxon>Actinomycetota</taxon>
        <taxon>Actinomycetes</taxon>
        <taxon>Streptosporangiales</taxon>
        <taxon>Streptosporangiaceae</taxon>
        <taxon>Planobispora</taxon>
    </lineage>
</organism>
<gene>
    <name evidence="3" type="ORF">Plo01_21870</name>
</gene>
<feature type="transmembrane region" description="Helical" evidence="2">
    <location>
        <begin position="255"/>
        <end position="274"/>
    </location>
</feature>
<feature type="transmembrane region" description="Helical" evidence="2">
    <location>
        <begin position="107"/>
        <end position="125"/>
    </location>
</feature>
<feature type="transmembrane region" description="Helical" evidence="2">
    <location>
        <begin position="506"/>
        <end position="530"/>
    </location>
</feature>